<feature type="chain" id="PRO_5036221925" evidence="2">
    <location>
        <begin position="24"/>
        <end position="174"/>
    </location>
</feature>
<name>A0A813F5U0_POLGL</name>
<evidence type="ECO:0000256" key="1">
    <source>
        <dbReference type="SAM" id="Phobius"/>
    </source>
</evidence>
<gene>
    <name evidence="3" type="ORF">PGLA1383_LOCUS23832</name>
    <name evidence="4" type="ORF">PGLA2088_LOCUS12374</name>
</gene>
<protein>
    <submittedName>
        <fullName evidence="3">Uncharacterized protein</fullName>
    </submittedName>
</protein>
<evidence type="ECO:0000313" key="5">
    <source>
        <dbReference type="Proteomes" id="UP000654075"/>
    </source>
</evidence>
<reference evidence="3" key="1">
    <citation type="submission" date="2021-02" db="EMBL/GenBank/DDBJ databases">
        <authorList>
            <person name="Dougan E. K."/>
            <person name="Rhodes N."/>
            <person name="Thang M."/>
            <person name="Chan C."/>
        </authorList>
    </citation>
    <scope>NUCLEOTIDE SEQUENCE</scope>
</reference>
<accession>A0A813F5U0</accession>
<dbReference type="Proteomes" id="UP000654075">
    <property type="component" value="Unassembled WGS sequence"/>
</dbReference>
<keyword evidence="2" id="KW-0732">Signal</keyword>
<proteinExistence type="predicted"/>
<feature type="transmembrane region" description="Helical" evidence="1">
    <location>
        <begin position="128"/>
        <end position="149"/>
    </location>
</feature>
<evidence type="ECO:0000313" key="4">
    <source>
        <dbReference type="EMBL" id="CAE8656769.1"/>
    </source>
</evidence>
<organism evidence="3 5">
    <name type="scientific">Polarella glacialis</name>
    <name type="common">Dinoflagellate</name>
    <dbReference type="NCBI Taxonomy" id="89957"/>
    <lineage>
        <taxon>Eukaryota</taxon>
        <taxon>Sar</taxon>
        <taxon>Alveolata</taxon>
        <taxon>Dinophyceae</taxon>
        <taxon>Suessiales</taxon>
        <taxon>Suessiaceae</taxon>
        <taxon>Polarella</taxon>
    </lineage>
</organism>
<evidence type="ECO:0000313" key="3">
    <source>
        <dbReference type="EMBL" id="CAE8605734.1"/>
    </source>
</evidence>
<keyword evidence="1" id="KW-0812">Transmembrane</keyword>
<dbReference type="AlphaFoldDB" id="A0A813F5U0"/>
<feature type="signal peptide" evidence="2">
    <location>
        <begin position="1"/>
        <end position="23"/>
    </location>
</feature>
<dbReference type="Proteomes" id="UP000626109">
    <property type="component" value="Unassembled WGS sequence"/>
</dbReference>
<keyword evidence="1" id="KW-1133">Transmembrane helix</keyword>
<keyword evidence="5" id="KW-1185">Reference proteome</keyword>
<dbReference type="EMBL" id="CAJNNV010018238">
    <property type="protein sequence ID" value="CAE8605734.1"/>
    <property type="molecule type" value="Genomic_DNA"/>
</dbReference>
<sequence length="174" mass="18658">MIHAGFLVAVLLVALASFEALAAQQGFAKSLSSSFAKSSTSCLDGFELLPLGLEEEQDVELYNLSLLQLSLNYPSTPAEERKAVNSSSSPSSGAELPAAESLRVARVLRSFHQARRTGVQVLVETLPAVRAIIMGSMLLVILQLFIILFRSPPLFLDGKAEEGSIKAGDLVEVR</sequence>
<comment type="caution">
    <text evidence="3">The sequence shown here is derived from an EMBL/GenBank/DDBJ whole genome shotgun (WGS) entry which is preliminary data.</text>
</comment>
<evidence type="ECO:0000256" key="2">
    <source>
        <dbReference type="SAM" id="SignalP"/>
    </source>
</evidence>
<dbReference type="EMBL" id="CAJNNW010014569">
    <property type="protein sequence ID" value="CAE8656769.1"/>
    <property type="molecule type" value="Genomic_DNA"/>
</dbReference>
<keyword evidence="1" id="KW-0472">Membrane</keyword>